<evidence type="ECO:0008006" key="4">
    <source>
        <dbReference type="Google" id="ProtNLM"/>
    </source>
</evidence>
<feature type="repeat" description="PPR" evidence="1">
    <location>
        <begin position="147"/>
        <end position="181"/>
    </location>
</feature>
<name>A0ABN9SLH0_9DINO</name>
<gene>
    <name evidence="2" type="ORF">PCOR1329_LOCUS30616</name>
</gene>
<sequence length="472" mass="52851">MGIAAYMVFICESTMFSEVCVALQDSMTPSSIGGDTEGHTSWFQRVEASHVLIVMYFLGRYVGRATKWIDELVKLFTTSYSTHTIVCDGGHDNTPAFTTTTRLPPEKVCFRDVSSIDSEYHVETNNRDMARDMRFMKRVQIAGVPFNASNVSELMCVCSRFGHRDAAMKLFDKMLDKGAVPNAHTIVKSVSVKFFNLVVGTLGDKRIREAGPRLIDLMRDHGLSPSAAIQNRLLQAWGNLLPENILQRFLNIRSDGGNLSTWAYCHIVVAYELSDPAFALKIFDEMDELGYKADRAAYNALLVACCQLGLHDEAKHLFMQMADRALEPNAKSYVTMVKVYASSNEPKTALALFETCRDRCFKPDRFAYHHAICSCIALQRIRYAVELYRGAIHANMVLCTCTYVALSSACQKIGRIELAGKIRADLRRIRAAGAELPQTYREVEGAMWTSVPGEARYDCPISMAPDSHYISE</sequence>
<dbReference type="InterPro" id="IPR011990">
    <property type="entry name" value="TPR-like_helical_dom_sf"/>
</dbReference>
<dbReference type="Gene3D" id="1.25.40.10">
    <property type="entry name" value="Tetratricopeptide repeat domain"/>
    <property type="match status" value="3"/>
</dbReference>
<dbReference type="Proteomes" id="UP001189429">
    <property type="component" value="Unassembled WGS sequence"/>
</dbReference>
<keyword evidence="3" id="KW-1185">Reference proteome</keyword>
<dbReference type="Pfam" id="PF13041">
    <property type="entry name" value="PPR_2"/>
    <property type="match status" value="1"/>
</dbReference>
<evidence type="ECO:0000313" key="3">
    <source>
        <dbReference type="Proteomes" id="UP001189429"/>
    </source>
</evidence>
<protein>
    <recommendedName>
        <fullName evidence="4">Pentacotripeptide-repeat region of PRORP domain-containing protein</fullName>
    </recommendedName>
</protein>
<evidence type="ECO:0000313" key="2">
    <source>
        <dbReference type="EMBL" id="CAK0832651.1"/>
    </source>
</evidence>
<evidence type="ECO:0000256" key="1">
    <source>
        <dbReference type="PROSITE-ProRule" id="PRU00708"/>
    </source>
</evidence>
<dbReference type="PANTHER" id="PTHR46862">
    <property type="entry name" value="OS07G0661900 PROTEIN"/>
    <property type="match status" value="1"/>
</dbReference>
<dbReference type="EMBL" id="CAUYUJ010011814">
    <property type="protein sequence ID" value="CAK0832651.1"/>
    <property type="molecule type" value="Genomic_DNA"/>
</dbReference>
<organism evidence="2 3">
    <name type="scientific">Prorocentrum cordatum</name>
    <dbReference type="NCBI Taxonomy" id="2364126"/>
    <lineage>
        <taxon>Eukaryota</taxon>
        <taxon>Sar</taxon>
        <taxon>Alveolata</taxon>
        <taxon>Dinophyceae</taxon>
        <taxon>Prorocentrales</taxon>
        <taxon>Prorocentraceae</taxon>
        <taxon>Prorocentrum</taxon>
    </lineage>
</organism>
<accession>A0ABN9SLH0</accession>
<proteinExistence type="predicted"/>
<reference evidence="2" key="1">
    <citation type="submission" date="2023-10" db="EMBL/GenBank/DDBJ databases">
        <authorList>
            <person name="Chen Y."/>
            <person name="Shah S."/>
            <person name="Dougan E. K."/>
            <person name="Thang M."/>
            <person name="Chan C."/>
        </authorList>
    </citation>
    <scope>NUCLEOTIDE SEQUENCE [LARGE SCALE GENOMIC DNA]</scope>
</reference>
<dbReference type="InterPro" id="IPR002885">
    <property type="entry name" value="PPR_rpt"/>
</dbReference>
<dbReference type="PANTHER" id="PTHR46862:SF3">
    <property type="entry name" value="OS07G0661900 PROTEIN"/>
    <property type="match status" value="1"/>
</dbReference>
<feature type="repeat" description="PPR" evidence="1">
    <location>
        <begin position="329"/>
        <end position="363"/>
    </location>
</feature>
<feature type="repeat" description="PPR" evidence="1">
    <location>
        <begin position="294"/>
        <end position="328"/>
    </location>
</feature>
<dbReference type="Pfam" id="PF01535">
    <property type="entry name" value="PPR"/>
    <property type="match status" value="1"/>
</dbReference>
<dbReference type="PROSITE" id="PS51375">
    <property type="entry name" value="PPR"/>
    <property type="match status" value="3"/>
</dbReference>
<comment type="caution">
    <text evidence="2">The sequence shown here is derived from an EMBL/GenBank/DDBJ whole genome shotgun (WGS) entry which is preliminary data.</text>
</comment>
<dbReference type="NCBIfam" id="TIGR00756">
    <property type="entry name" value="PPR"/>
    <property type="match status" value="2"/>
</dbReference>